<evidence type="ECO:0000313" key="3">
    <source>
        <dbReference type="EMBL" id="MCX2849203.1"/>
    </source>
</evidence>
<sequence>MTDAAGASTMRIGELADRTGLSIRTVRHYDDVGLLHPTGRTEGGFRLYSDDDLHRLLVIRRMKPLGYSLEQMAELLGILDGLETADGIERDRLQAQLDAYVVDTEERRAKLARNLEWADEFLGILRRH</sequence>
<comment type="caution">
    <text evidence="3">The sequence shown here is derived from an EMBL/GenBank/DDBJ whole genome shotgun (WGS) entry which is preliminary data.</text>
</comment>
<dbReference type="InterPro" id="IPR000551">
    <property type="entry name" value="MerR-type_HTH_dom"/>
</dbReference>
<dbReference type="Proteomes" id="UP001207276">
    <property type="component" value="Unassembled WGS sequence"/>
</dbReference>
<dbReference type="PRINTS" id="PR00040">
    <property type="entry name" value="HTHMERR"/>
</dbReference>
<dbReference type="SUPFAM" id="SSF46955">
    <property type="entry name" value="Putative DNA-binding domain"/>
    <property type="match status" value="1"/>
</dbReference>
<name>A0ABT3S304_9MICO</name>
<dbReference type="Pfam" id="PF13411">
    <property type="entry name" value="MerR_1"/>
    <property type="match status" value="1"/>
</dbReference>
<evidence type="ECO:0000259" key="2">
    <source>
        <dbReference type="PROSITE" id="PS50937"/>
    </source>
</evidence>
<feature type="domain" description="HTH merR-type" evidence="2">
    <location>
        <begin position="9"/>
        <end position="78"/>
    </location>
</feature>
<dbReference type="InterPro" id="IPR047057">
    <property type="entry name" value="MerR_fam"/>
</dbReference>
<dbReference type="InterPro" id="IPR009061">
    <property type="entry name" value="DNA-bd_dom_put_sf"/>
</dbReference>
<keyword evidence="4" id="KW-1185">Reference proteome</keyword>
<dbReference type="PROSITE" id="PS50937">
    <property type="entry name" value="HTH_MERR_2"/>
    <property type="match status" value="1"/>
</dbReference>
<dbReference type="GeneID" id="99622990"/>
<dbReference type="RefSeq" id="WP_042536882.1">
    <property type="nucleotide sequence ID" value="NZ_CP104934.1"/>
</dbReference>
<gene>
    <name evidence="3" type="ORF">ORG12_11020</name>
</gene>
<accession>A0ABT3S304</accession>
<evidence type="ECO:0000313" key="4">
    <source>
        <dbReference type="Proteomes" id="UP001207276"/>
    </source>
</evidence>
<dbReference type="PANTHER" id="PTHR30204:SF93">
    <property type="entry name" value="HTH MERR-TYPE DOMAIN-CONTAINING PROTEIN"/>
    <property type="match status" value="1"/>
</dbReference>
<keyword evidence="1" id="KW-0238">DNA-binding</keyword>
<evidence type="ECO:0000256" key="1">
    <source>
        <dbReference type="ARBA" id="ARBA00023125"/>
    </source>
</evidence>
<dbReference type="PROSITE" id="PS00552">
    <property type="entry name" value="HTH_MERR_1"/>
    <property type="match status" value="1"/>
</dbReference>
<dbReference type="PANTHER" id="PTHR30204">
    <property type="entry name" value="REDOX-CYCLING DRUG-SENSING TRANSCRIPTIONAL ACTIVATOR SOXR"/>
    <property type="match status" value="1"/>
</dbReference>
<dbReference type="SMART" id="SM00422">
    <property type="entry name" value="HTH_MERR"/>
    <property type="match status" value="1"/>
</dbReference>
<proteinExistence type="predicted"/>
<organism evidence="3 4">
    <name type="scientific">Curtobacterium poinsettiae</name>
    <dbReference type="NCBI Taxonomy" id="159612"/>
    <lineage>
        <taxon>Bacteria</taxon>
        <taxon>Bacillati</taxon>
        <taxon>Actinomycetota</taxon>
        <taxon>Actinomycetes</taxon>
        <taxon>Micrococcales</taxon>
        <taxon>Microbacteriaceae</taxon>
        <taxon>Curtobacterium</taxon>
    </lineage>
</organism>
<dbReference type="EMBL" id="JAPJDE010000003">
    <property type="protein sequence ID" value="MCX2849203.1"/>
    <property type="molecule type" value="Genomic_DNA"/>
</dbReference>
<protein>
    <submittedName>
        <fullName evidence="3">MerR family transcriptional regulator</fullName>
    </submittedName>
</protein>
<reference evidence="3 4" key="1">
    <citation type="submission" date="2022-11" db="EMBL/GenBank/DDBJ databases">
        <title>Taxonomy of Curtobacterium flaccumfaciens.</title>
        <authorList>
            <person name="Osdaghi E."/>
            <person name="Taghavi S.M."/>
            <person name="Hamidizade M."/>
            <person name="Abachi H."/>
            <person name="Fazliarab A."/>
            <person name="Baeyen S."/>
            <person name="Portier P."/>
            <person name="Van Vaerenbergh J."/>
            <person name="Jacques M.-A."/>
        </authorList>
    </citation>
    <scope>NUCLEOTIDE SEQUENCE [LARGE SCALE GENOMIC DNA]</scope>
    <source>
        <strain evidence="3 4">LMG 3715</strain>
    </source>
</reference>
<dbReference type="Gene3D" id="1.10.1660.10">
    <property type="match status" value="1"/>
</dbReference>